<feature type="compositionally biased region" description="Polar residues" evidence="3">
    <location>
        <begin position="729"/>
        <end position="756"/>
    </location>
</feature>
<feature type="region of interest" description="Disordered" evidence="3">
    <location>
        <begin position="539"/>
        <end position="800"/>
    </location>
</feature>
<feature type="compositionally biased region" description="Basic residues" evidence="3">
    <location>
        <begin position="373"/>
        <end position="385"/>
    </location>
</feature>
<dbReference type="EMBL" id="KN835327">
    <property type="protein sequence ID" value="KIK39820.1"/>
    <property type="molecule type" value="Genomic_DNA"/>
</dbReference>
<keyword evidence="7" id="KW-1185">Reference proteome</keyword>
<evidence type="ECO:0000256" key="2">
    <source>
        <dbReference type="ARBA" id="ARBA00022801"/>
    </source>
</evidence>
<accession>A0A0C9ZQ41</accession>
<evidence type="ECO:0000313" key="6">
    <source>
        <dbReference type="EMBL" id="KIK39820.1"/>
    </source>
</evidence>
<dbReference type="OrthoDB" id="2959108at2759"/>
<proteinExistence type="predicted"/>
<dbReference type="InterPro" id="IPR006084">
    <property type="entry name" value="XPG/Rad2"/>
</dbReference>
<dbReference type="SMART" id="SM00485">
    <property type="entry name" value="XPGN"/>
    <property type="match status" value="1"/>
</dbReference>
<dbReference type="InterPro" id="IPR029060">
    <property type="entry name" value="PIN-like_dom_sf"/>
</dbReference>
<feature type="domain" description="XPG-I" evidence="4">
    <location>
        <begin position="113"/>
        <end position="181"/>
    </location>
</feature>
<evidence type="ECO:0000313" key="7">
    <source>
        <dbReference type="Proteomes" id="UP000054485"/>
    </source>
</evidence>
<feature type="region of interest" description="Disordered" evidence="3">
    <location>
        <begin position="840"/>
        <end position="862"/>
    </location>
</feature>
<dbReference type="GO" id="GO:0006281">
    <property type="term" value="P:DNA repair"/>
    <property type="evidence" value="ECO:0007669"/>
    <property type="project" value="UniProtKB-ARBA"/>
</dbReference>
<evidence type="ECO:0000256" key="1">
    <source>
        <dbReference type="ARBA" id="ARBA00022722"/>
    </source>
</evidence>
<feature type="region of interest" description="Disordered" evidence="3">
    <location>
        <begin position="468"/>
        <end position="512"/>
    </location>
</feature>
<reference evidence="7" key="2">
    <citation type="submission" date="2015-01" db="EMBL/GenBank/DDBJ databases">
        <title>Evolutionary Origins and Diversification of the Mycorrhizal Mutualists.</title>
        <authorList>
            <consortium name="DOE Joint Genome Institute"/>
            <consortium name="Mycorrhizal Genomics Consortium"/>
            <person name="Kohler A."/>
            <person name="Kuo A."/>
            <person name="Nagy L.G."/>
            <person name="Floudas D."/>
            <person name="Copeland A."/>
            <person name="Barry K.W."/>
            <person name="Cichocki N."/>
            <person name="Veneault-Fourrey C."/>
            <person name="LaButti K."/>
            <person name="Lindquist E.A."/>
            <person name="Lipzen A."/>
            <person name="Lundell T."/>
            <person name="Morin E."/>
            <person name="Murat C."/>
            <person name="Riley R."/>
            <person name="Ohm R."/>
            <person name="Sun H."/>
            <person name="Tunlid A."/>
            <person name="Henrissat B."/>
            <person name="Grigoriev I.V."/>
            <person name="Hibbett D.S."/>
            <person name="Martin F."/>
        </authorList>
    </citation>
    <scope>NUCLEOTIDE SEQUENCE [LARGE SCALE GENOMIC DNA]</scope>
    <source>
        <strain evidence="7">UH-Slu-Lm8-n1</strain>
    </source>
</reference>
<dbReference type="Pfam" id="PF18380">
    <property type="entry name" value="GEN1_C"/>
    <property type="match status" value="1"/>
</dbReference>
<dbReference type="InParanoid" id="A0A0C9ZQ41"/>
<dbReference type="GO" id="GO:0017108">
    <property type="term" value="F:5'-flap endonuclease activity"/>
    <property type="evidence" value="ECO:0007669"/>
    <property type="project" value="TreeGrafter"/>
</dbReference>
<evidence type="ECO:0000256" key="3">
    <source>
        <dbReference type="SAM" id="MobiDB-lite"/>
    </source>
</evidence>
<dbReference type="PANTHER" id="PTHR11081:SF75">
    <property type="entry name" value="ENDONUCLEASE, PUTATIVE (AFU_ORTHOLOGUE AFUA_3G13260)-RELATED"/>
    <property type="match status" value="1"/>
</dbReference>
<dbReference type="InterPro" id="IPR037316">
    <property type="entry name" value="Yen1_H3TH"/>
</dbReference>
<dbReference type="HOGENOM" id="CLU_007575_1_0_1"/>
<reference evidence="6 7" key="1">
    <citation type="submission" date="2014-04" db="EMBL/GenBank/DDBJ databases">
        <authorList>
            <consortium name="DOE Joint Genome Institute"/>
            <person name="Kuo A."/>
            <person name="Ruytinx J."/>
            <person name="Rineau F."/>
            <person name="Colpaert J."/>
            <person name="Kohler A."/>
            <person name="Nagy L.G."/>
            <person name="Floudas D."/>
            <person name="Copeland A."/>
            <person name="Barry K.W."/>
            <person name="Cichocki N."/>
            <person name="Veneault-Fourrey C."/>
            <person name="LaButti K."/>
            <person name="Lindquist E.A."/>
            <person name="Lipzen A."/>
            <person name="Lundell T."/>
            <person name="Morin E."/>
            <person name="Murat C."/>
            <person name="Sun H."/>
            <person name="Tunlid A."/>
            <person name="Henrissat B."/>
            <person name="Grigoriev I.V."/>
            <person name="Hibbett D.S."/>
            <person name="Martin F."/>
            <person name="Nordberg H.P."/>
            <person name="Cantor M.N."/>
            <person name="Hua S.X."/>
        </authorList>
    </citation>
    <scope>NUCLEOTIDE SEQUENCE [LARGE SCALE GENOMIC DNA]</scope>
    <source>
        <strain evidence="6 7">UH-Slu-Lm8-n1</strain>
    </source>
</reference>
<feature type="compositionally biased region" description="Polar residues" evidence="3">
    <location>
        <begin position="630"/>
        <end position="651"/>
    </location>
</feature>
<feature type="compositionally biased region" description="Basic residues" evidence="3">
    <location>
        <begin position="575"/>
        <end position="586"/>
    </location>
</feature>
<dbReference type="PANTHER" id="PTHR11081">
    <property type="entry name" value="FLAP ENDONUCLEASE FAMILY MEMBER"/>
    <property type="match status" value="1"/>
</dbReference>
<dbReference type="SUPFAM" id="SSF88723">
    <property type="entry name" value="PIN domain-like"/>
    <property type="match status" value="1"/>
</dbReference>
<evidence type="ECO:0000259" key="4">
    <source>
        <dbReference type="SMART" id="SM00484"/>
    </source>
</evidence>
<organism evidence="6 7">
    <name type="scientific">Suillus luteus UH-Slu-Lm8-n1</name>
    <dbReference type="NCBI Taxonomy" id="930992"/>
    <lineage>
        <taxon>Eukaryota</taxon>
        <taxon>Fungi</taxon>
        <taxon>Dikarya</taxon>
        <taxon>Basidiomycota</taxon>
        <taxon>Agaricomycotina</taxon>
        <taxon>Agaricomycetes</taxon>
        <taxon>Agaricomycetidae</taxon>
        <taxon>Boletales</taxon>
        <taxon>Suillineae</taxon>
        <taxon>Suillaceae</taxon>
        <taxon>Suillus</taxon>
    </lineage>
</organism>
<dbReference type="SUPFAM" id="SSF47807">
    <property type="entry name" value="5' to 3' exonuclease, C-terminal subdomain"/>
    <property type="match status" value="1"/>
</dbReference>
<dbReference type="Gene3D" id="3.40.50.1010">
    <property type="entry name" value="5'-nuclease"/>
    <property type="match status" value="2"/>
</dbReference>
<name>A0A0C9ZQ41_9AGAM</name>
<dbReference type="InterPro" id="IPR006086">
    <property type="entry name" value="XPG-I_dom"/>
</dbReference>
<keyword evidence="1" id="KW-0540">Nuclease</keyword>
<dbReference type="AlphaFoldDB" id="A0A0C9ZQ41"/>
<sequence>MGVAGLWEVLRPAGQIQSLTHLSVTQGFEANAGGRRGFRIGIDASIWFFHAAYGKEGENPELRTLFFRCSRLMSMPLLPLFVFDGPKRPSVKRGKKVGGNAHWLTTGMKNIIAAFGFEWRTAPGEAEAELAYLNRIGIIDGVLSDDVDNFLFGATMVIRNPSNTLSGNRAHPVKNADGRDDGNHVLTYRAVDILSHDDIGLSQGGCILIGLLSGGDYHQAGVQGCGKLIAAALARCGFGDRLLEAASSLSREELEEWLDTWRDEVRKELRTNKSGFIGSKKPALAKKIPDDFPDVDILLSYTSPITSETEGKPTRDITWEQEPDIGKIAALCELYFEWGVKDVIIKRFRTVLWPSAVQRILRRGAMEKDEKKRKGLPLSPKKSKTTGKLAPGTPSKMITKYFSSMKLHSPTKDREEQQHSDTESEAEEDRLIVKIHSSRRHASTDGILEYRLEIAPAQLVQLAGDGVQGIRPPIEEDAAFDDTEGDDEDEDGGKQKGKSKGKKPPPDPESHLRVWMPACMVQIVEPELVEAFEDIQRRKLEKKTKRLNKTDGKKKATFTTQGDSDGDALPVLASAKKKPTRLKKAVAGREDMGLAPRSLPIINASDDTVHAKISRQSQTGSKKHTKSSDSDPPQSSITKSPRKSPQQTSPRSSGLTGLKGSTSYIQPMRKLNDIIDISNMARRKKHVPTAQSDSDEDALPPPKTACRKKAVLEPQATALAPRPFPMSGFISTSDDPFIEPTNSTHARMSQQSLQTCSKKHTESSDSESFQPPITKSPSKTPRRTSPRSPGLITRPNSPSLVRPIHEFDDIIEISSDSDVPLPPKKISVVAPLLLARAKAKKGDSLSHLKSKRPGLESTFKSQSTRVVMAENDIIDLTD</sequence>
<dbReference type="InterPro" id="IPR036279">
    <property type="entry name" value="5-3_exonuclease_C_sf"/>
</dbReference>
<evidence type="ECO:0000259" key="5">
    <source>
        <dbReference type="SMART" id="SM00485"/>
    </source>
</evidence>
<dbReference type="Proteomes" id="UP000054485">
    <property type="component" value="Unassembled WGS sequence"/>
</dbReference>
<feature type="compositionally biased region" description="Basic and acidic residues" evidence="3">
    <location>
        <begin position="410"/>
        <end position="422"/>
    </location>
</feature>
<feature type="region of interest" description="Disordered" evidence="3">
    <location>
        <begin position="368"/>
        <end position="437"/>
    </location>
</feature>
<dbReference type="InterPro" id="IPR041177">
    <property type="entry name" value="GEN1_C"/>
</dbReference>
<dbReference type="CDD" id="cd09906">
    <property type="entry name" value="H3TH_YEN1"/>
    <property type="match status" value="1"/>
</dbReference>
<protein>
    <recommendedName>
        <fullName evidence="8">XPG-I domain-containing protein</fullName>
    </recommendedName>
</protein>
<feature type="domain" description="XPG N-terminal" evidence="5">
    <location>
        <begin position="1"/>
        <end position="99"/>
    </location>
</feature>
<dbReference type="CDD" id="cd09870">
    <property type="entry name" value="PIN_YEN1"/>
    <property type="match status" value="1"/>
</dbReference>
<evidence type="ECO:0008006" key="8">
    <source>
        <dbReference type="Google" id="ProtNLM"/>
    </source>
</evidence>
<dbReference type="SMART" id="SM00484">
    <property type="entry name" value="XPGI"/>
    <property type="match status" value="1"/>
</dbReference>
<feature type="compositionally biased region" description="Polar residues" evidence="3">
    <location>
        <begin position="766"/>
        <end position="779"/>
    </location>
</feature>
<feature type="compositionally biased region" description="Acidic residues" evidence="3">
    <location>
        <begin position="475"/>
        <end position="491"/>
    </location>
</feature>
<keyword evidence="2" id="KW-0378">Hydrolase</keyword>
<dbReference type="GO" id="GO:0008821">
    <property type="term" value="F:crossover junction DNA endonuclease activity"/>
    <property type="evidence" value="ECO:0007669"/>
    <property type="project" value="InterPro"/>
</dbReference>
<dbReference type="PRINTS" id="PR00853">
    <property type="entry name" value="XPGRADSUPER"/>
</dbReference>
<feature type="compositionally biased region" description="Low complexity" evidence="3">
    <location>
        <begin position="652"/>
        <end position="663"/>
    </location>
</feature>
<dbReference type="Pfam" id="PF00867">
    <property type="entry name" value="XPG_I"/>
    <property type="match status" value="1"/>
</dbReference>
<dbReference type="STRING" id="930992.A0A0C9ZQ41"/>
<dbReference type="InterPro" id="IPR006085">
    <property type="entry name" value="XPG_DNA_repair_N"/>
</dbReference>
<gene>
    <name evidence="6" type="ORF">CY34DRAFT_807826</name>
</gene>